<proteinExistence type="predicted"/>
<protein>
    <recommendedName>
        <fullName evidence="1">Aminoglycoside phosphotransferase domain-containing protein</fullName>
    </recommendedName>
</protein>
<dbReference type="InterPro" id="IPR002575">
    <property type="entry name" value="Aminoglycoside_PTrfase"/>
</dbReference>
<comment type="caution">
    <text evidence="2">The sequence shown here is derived from an EMBL/GenBank/DDBJ whole genome shotgun (WGS) entry which is preliminary data.</text>
</comment>
<organism evidence="2 3">
    <name type="scientific">Pseudocercospora fuligena</name>
    <dbReference type="NCBI Taxonomy" id="685502"/>
    <lineage>
        <taxon>Eukaryota</taxon>
        <taxon>Fungi</taxon>
        <taxon>Dikarya</taxon>
        <taxon>Ascomycota</taxon>
        <taxon>Pezizomycotina</taxon>
        <taxon>Dothideomycetes</taxon>
        <taxon>Dothideomycetidae</taxon>
        <taxon>Mycosphaerellales</taxon>
        <taxon>Mycosphaerellaceae</taxon>
        <taxon>Pseudocercospora</taxon>
    </lineage>
</organism>
<name>A0A8H6RMM1_9PEZI</name>
<dbReference type="Pfam" id="PF01636">
    <property type="entry name" value="APH"/>
    <property type="match status" value="1"/>
</dbReference>
<dbReference type="Gene3D" id="3.90.1200.10">
    <property type="match status" value="1"/>
</dbReference>
<keyword evidence="3" id="KW-1185">Reference proteome</keyword>
<dbReference type="InterPro" id="IPR011009">
    <property type="entry name" value="Kinase-like_dom_sf"/>
</dbReference>
<accession>A0A8H6RMM1</accession>
<dbReference type="PANTHER" id="PTHR21310">
    <property type="entry name" value="AMINOGLYCOSIDE PHOSPHOTRANSFERASE-RELATED-RELATED"/>
    <property type="match status" value="1"/>
</dbReference>
<dbReference type="AlphaFoldDB" id="A0A8H6RMM1"/>
<gene>
    <name evidence="2" type="ORF">HII31_03604</name>
</gene>
<evidence type="ECO:0000313" key="3">
    <source>
        <dbReference type="Proteomes" id="UP000660729"/>
    </source>
</evidence>
<feature type="domain" description="Aminoglycoside phosphotransferase" evidence="1">
    <location>
        <begin position="109"/>
        <end position="311"/>
    </location>
</feature>
<evidence type="ECO:0000313" key="2">
    <source>
        <dbReference type="EMBL" id="KAF7195136.1"/>
    </source>
</evidence>
<feature type="non-terminal residue" evidence="2">
    <location>
        <position position="1"/>
    </location>
</feature>
<dbReference type="OrthoDB" id="5404599at2759"/>
<dbReference type="SUPFAM" id="SSF56112">
    <property type="entry name" value="Protein kinase-like (PK-like)"/>
    <property type="match status" value="1"/>
</dbReference>
<dbReference type="CDD" id="cd05120">
    <property type="entry name" value="APH_ChoK_like"/>
    <property type="match status" value="1"/>
</dbReference>
<dbReference type="PANTHER" id="PTHR21310:SF54">
    <property type="entry name" value="AMINOGLYCOSIDE PHOSPHOTRANSFERASE DOMAIN-CONTAINING PROTEIN"/>
    <property type="match status" value="1"/>
</dbReference>
<dbReference type="EMBL" id="JABCIY010000043">
    <property type="protein sequence ID" value="KAF7195136.1"/>
    <property type="molecule type" value="Genomic_DNA"/>
</dbReference>
<evidence type="ECO:0000259" key="1">
    <source>
        <dbReference type="Pfam" id="PF01636"/>
    </source>
</evidence>
<dbReference type="Proteomes" id="UP000660729">
    <property type="component" value="Unassembled WGS sequence"/>
</dbReference>
<sequence length="351" mass="39815">PPGSSDRDFYHRFSTHIPSAGYATTTSLIWTKHFDNERIMAVKSPDVPYVDESSLPDPSQPQADFLDTSFFQRTSKERCELPSPASVLEKDARGGGRGTVAFPELNLLVKFDEAVYLRFDEAVTMRAIRQIFRHDEIPVPEIFGWRTYGTMNFIYMSLIHGKTLRDAWPSLTESDITKICTQLSHVVSSLRSITRGSTQKVIGSISGGPVTDKYFKPDYEGGPFANAHDFHDWVYAAATRQQPGPDMVIPEPYQAYRDSFDDQSKIYLTHGDLTLGNIIVACAAGSWKIVGIVDWEQSGWYPEYWEYCKLYFGVESHHQWRKAGWADKVIPGACFDQVFLALAEYTSWRGF</sequence>
<dbReference type="InterPro" id="IPR051678">
    <property type="entry name" value="AGP_Transferase"/>
</dbReference>
<reference evidence="2" key="1">
    <citation type="submission" date="2020-04" db="EMBL/GenBank/DDBJ databases">
        <title>Draft genome resource of the tomato pathogen Pseudocercospora fuligena.</title>
        <authorList>
            <person name="Zaccaron A."/>
        </authorList>
    </citation>
    <scope>NUCLEOTIDE SEQUENCE</scope>
    <source>
        <strain evidence="2">PF001</strain>
    </source>
</reference>